<accession>A0A502HQ44</accession>
<dbReference type="Proteomes" id="UP000317933">
    <property type="component" value="Unassembled WGS sequence"/>
</dbReference>
<dbReference type="RefSeq" id="WP_140669227.1">
    <property type="nucleotide sequence ID" value="NZ_RCZE01000010.1"/>
</dbReference>
<evidence type="ECO:0000313" key="1">
    <source>
        <dbReference type="EMBL" id="TPG75328.1"/>
    </source>
</evidence>
<proteinExistence type="predicted"/>
<reference evidence="1 2" key="1">
    <citation type="journal article" date="2019" name="Environ. Microbiol.">
        <title>Species interactions and distinct microbial communities in high Arctic permafrost affected cryosols are associated with the CH4 and CO2 gas fluxes.</title>
        <authorList>
            <person name="Altshuler I."/>
            <person name="Hamel J."/>
            <person name="Turney S."/>
            <person name="Magnuson E."/>
            <person name="Levesque R."/>
            <person name="Greer C."/>
            <person name="Whyte L.G."/>
        </authorList>
    </citation>
    <scope>NUCLEOTIDE SEQUENCE [LARGE SCALE GENOMIC DNA]</scope>
    <source>
        <strain evidence="1 2">E3</strain>
    </source>
</reference>
<dbReference type="AlphaFoldDB" id="A0A502HQ44"/>
<organism evidence="1 2">
    <name type="scientific">Pseudomonas arsenicoxydans</name>
    <dbReference type="NCBI Taxonomy" id="702115"/>
    <lineage>
        <taxon>Bacteria</taxon>
        <taxon>Pseudomonadati</taxon>
        <taxon>Pseudomonadota</taxon>
        <taxon>Gammaproteobacteria</taxon>
        <taxon>Pseudomonadales</taxon>
        <taxon>Pseudomonadaceae</taxon>
        <taxon>Pseudomonas</taxon>
    </lineage>
</organism>
<protein>
    <submittedName>
        <fullName evidence="1">Uncharacterized protein</fullName>
    </submittedName>
</protein>
<sequence length="239" mass="27319">MNDLLAFAIEAHGGLDRWNTFSRLSVGLSVDGAIWHLKQQPGLLSDKVFDIDTHHERLSITPFTGPDRRSVFVPGRLALESLDGQLIEERLNPEQAYAGQTLETPWDKFHVAYFVSEALWTYLTSPFLYTYPGFESKEIEPWHENGEVWRRLQVTFPDNIASHTRTQVTHFGPDGLMRRHDYTVDILGGATGANYVSDYVEVQGLMMPTRRRIYAYDEHLQKVPEPLLVSLDFGAFTFS</sequence>
<comment type="caution">
    <text evidence="1">The sequence shown here is derived from an EMBL/GenBank/DDBJ whole genome shotgun (WGS) entry which is preliminary data.</text>
</comment>
<gene>
    <name evidence="1" type="ORF">EAH78_20945</name>
</gene>
<evidence type="ECO:0000313" key="2">
    <source>
        <dbReference type="Proteomes" id="UP000317933"/>
    </source>
</evidence>
<name>A0A502HQ44_9PSED</name>
<dbReference type="EMBL" id="RCZE01000010">
    <property type="protein sequence ID" value="TPG75328.1"/>
    <property type="molecule type" value="Genomic_DNA"/>
</dbReference>